<dbReference type="Gene3D" id="3.40.630.30">
    <property type="match status" value="1"/>
</dbReference>
<keyword evidence="1" id="KW-1185">Reference proteome</keyword>
<dbReference type="Proteomes" id="UP000492821">
    <property type="component" value="Unassembled WGS sequence"/>
</dbReference>
<proteinExistence type="predicted"/>
<dbReference type="GO" id="GO:0008080">
    <property type="term" value="F:N-acetyltransferase activity"/>
    <property type="evidence" value="ECO:0007669"/>
    <property type="project" value="TreeGrafter"/>
</dbReference>
<evidence type="ECO:0000313" key="2">
    <source>
        <dbReference type="WBParaSite" id="Pan_g12478.t1"/>
    </source>
</evidence>
<dbReference type="SUPFAM" id="SSF55729">
    <property type="entry name" value="Acyl-CoA N-acyltransferases (Nat)"/>
    <property type="match status" value="1"/>
</dbReference>
<name>A0A7E4UT20_PANRE</name>
<accession>A0A7E4UT20</accession>
<dbReference type="AlphaFoldDB" id="A0A7E4UT20"/>
<dbReference type="PANTHER" id="PTHR20905:SF1">
    <property type="entry name" value="AT07410P-RELATED"/>
    <property type="match status" value="1"/>
</dbReference>
<protein>
    <submittedName>
        <fullName evidence="2">N-acetyltransferase domain-containing protein</fullName>
    </submittedName>
</protein>
<dbReference type="PANTHER" id="PTHR20905">
    <property type="entry name" value="N-ACETYLTRANSFERASE-RELATED"/>
    <property type="match status" value="1"/>
</dbReference>
<organism evidence="1 2">
    <name type="scientific">Panagrellus redivivus</name>
    <name type="common">Microworm</name>
    <dbReference type="NCBI Taxonomy" id="6233"/>
    <lineage>
        <taxon>Eukaryota</taxon>
        <taxon>Metazoa</taxon>
        <taxon>Ecdysozoa</taxon>
        <taxon>Nematoda</taxon>
        <taxon>Chromadorea</taxon>
        <taxon>Rhabditida</taxon>
        <taxon>Tylenchina</taxon>
        <taxon>Panagrolaimomorpha</taxon>
        <taxon>Panagrolaimoidea</taxon>
        <taxon>Panagrolaimidae</taxon>
        <taxon>Panagrellus</taxon>
    </lineage>
</organism>
<reference evidence="1" key="1">
    <citation type="journal article" date="2013" name="Genetics">
        <title>The draft genome and transcriptome of Panagrellus redivivus are shaped by the harsh demands of a free-living lifestyle.</title>
        <authorList>
            <person name="Srinivasan J."/>
            <person name="Dillman A.R."/>
            <person name="Macchietto M.G."/>
            <person name="Heikkinen L."/>
            <person name="Lakso M."/>
            <person name="Fracchia K.M."/>
            <person name="Antoshechkin I."/>
            <person name="Mortazavi A."/>
            <person name="Wong G."/>
            <person name="Sternberg P.W."/>
        </authorList>
    </citation>
    <scope>NUCLEOTIDE SEQUENCE [LARGE SCALE GENOMIC DNA]</scope>
    <source>
        <strain evidence="1">MT8872</strain>
    </source>
</reference>
<reference evidence="2" key="2">
    <citation type="submission" date="2020-10" db="UniProtKB">
        <authorList>
            <consortium name="WormBaseParasite"/>
        </authorList>
    </citation>
    <scope>IDENTIFICATION</scope>
</reference>
<dbReference type="WBParaSite" id="Pan_g12478.t1">
    <property type="protein sequence ID" value="Pan_g12478.t1"/>
    <property type="gene ID" value="Pan_g12478"/>
</dbReference>
<dbReference type="InterPro" id="IPR016181">
    <property type="entry name" value="Acyl_CoA_acyltransferase"/>
</dbReference>
<sequence>MLLRTVFRGQLTINLSKRYRSTLRAEAIVKPLHQSKVYTDHRSPGERRSYGSPLALADGRTVRFEIADERDTDLIAGQFIDGFIRQSSVFRAINATREDLHDIMYDLTEQVLPSGGTLLAFNEDKLAGFRLVRYVQHDEIPKLYGPLSKPGDPPAVPFFPEDYGNLIDSMPWKGFASKLLAAIMYVPEHQMGKFLPHDIKNLAFGEIINVHDDFQGYQIGTYLSALSEKMAIENDCNYVANITIATASSKIAEKKGYKVLYSQPYDKFYIHGKLLFQNLYDGATESRLNLGKLE</sequence>
<evidence type="ECO:0000313" key="1">
    <source>
        <dbReference type="Proteomes" id="UP000492821"/>
    </source>
</evidence>